<dbReference type="STRING" id="35128.B8BQR5"/>
<protein>
    <recommendedName>
        <fullName evidence="2">WW domain-containing protein</fullName>
    </recommendedName>
</protein>
<dbReference type="PROSITE" id="PS50096">
    <property type="entry name" value="IQ"/>
    <property type="match status" value="1"/>
</dbReference>
<evidence type="ECO:0000256" key="1">
    <source>
        <dbReference type="SAM" id="Coils"/>
    </source>
</evidence>
<name>B8BQR5_THAPS</name>
<dbReference type="Gene3D" id="2.20.70.10">
    <property type="match status" value="1"/>
</dbReference>
<organism evidence="3 4">
    <name type="scientific">Thalassiosira pseudonana</name>
    <name type="common">Marine diatom</name>
    <name type="synonym">Cyclotella nana</name>
    <dbReference type="NCBI Taxonomy" id="35128"/>
    <lineage>
        <taxon>Eukaryota</taxon>
        <taxon>Sar</taxon>
        <taxon>Stramenopiles</taxon>
        <taxon>Ochrophyta</taxon>
        <taxon>Bacillariophyta</taxon>
        <taxon>Coscinodiscophyceae</taxon>
        <taxon>Thalassiosirophycidae</taxon>
        <taxon>Thalassiosirales</taxon>
        <taxon>Thalassiosiraceae</taxon>
        <taxon>Thalassiosira</taxon>
    </lineage>
</organism>
<proteinExistence type="predicted"/>
<accession>B8BQR5</accession>
<dbReference type="Proteomes" id="UP000001449">
    <property type="component" value="Chromosome 1"/>
</dbReference>
<feature type="coiled-coil region" evidence="1">
    <location>
        <begin position="444"/>
        <end position="506"/>
    </location>
</feature>
<dbReference type="RefSeq" id="XP_002286188.1">
    <property type="nucleotide sequence ID" value="XM_002286152.1"/>
</dbReference>
<dbReference type="PROSITE" id="PS50020">
    <property type="entry name" value="WW_DOMAIN_2"/>
    <property type="match status" value="1"/>
</dbReference>
<reference evidence="3 4" key="1">
    <citation type="journal article" date="2004" name="Science">
        <title>The genome of the diatom Thalassiosira pseudonana: ecology, evolution, and metabolism.</title>
        <authorList>
            <person name="Armbrust E.V."/>
            <person name="Berges J.A."/>
            <person name="Bowler C."/>
            <person name="Green B.R."/>
            <person name="Martinez D."/>
            <person name="Putnam N.H."/>
            <person name="Zhou S."/>
            <person name="Allen A.E."/>
            <person name="Apt K.E."/>
            <person name="Bechner M."/>
            <person name="Brzezinski M.A."/>
            <person name="Chaal B.K."/>
            <person name="Chiovitti A."/>
            <person name="Davis A.K."/>
            <person name="Demarest M.S."/>
            <person name="Detter J.C."/>
            <person name="Glavina T."/>
            <person name="Goodstein D."/>
            <person name="Hadi M.Z."/>
            <person name="Hellsten U."/>
            <person name="Hildebrand M."/>
            <person name="Jenkins B.D."/>
            <person name="Jurka J."/>
            <person name="Kapitonov V.V."/>
            <person name="Kroger N."/>
            <person name="Lau W.W."/>
            <person name="Lane T.W."/>
            <person name="Larimer F.W."/>
            <person name="Lippmeier J.C."/>
            <person name="Lucas S."/>
            <person name="Medina M."/>
            <person name="Montsant A."/>
            <person name="Obornik M."/>
            <person name="Parker M.S."/>
            <person name="Palenik B."/>
            <person name="Pazour G.J."/>
            <person name="Richardson P.M."/>
            <person name="Rynearson T.A."/>
            <person name="Saito M.A."/>
            <person name="Schwartz D.C."/>
            <person name="Thamatrakoln K."/>
            <person name="Valentin K."/>
            <person name="Vardi A."/>
            <person name="Wilkerson F.P."/>
            <person name="Rokhsar D.S."/>
        </authorList>
    </citation>
    <scope>NUCLEOTIDE SEQUENCE [LARGE SCALE GENOMIC DNA]</scope>
    <source>
        <strain evidence="3 4">CCMP1335</strain>
    </source>
</reference>
<dbReference type="KEGG" id="tps:THAPSDRAFT_1372"/>
<dbReference type="AlphaFoldDB" id="B8BQR5"/>
<dbReference type="EMBL" id="CM000638">
    <property type="protein sequence ID" value="EED95829.1"/>
    <property type="molecule type" value="Genomic_DNA"/>
</dbReference>
<keyword evidence="1" id="KW-0175">Coiled coil</keyword>
<gene>
    <name evidence="3" type="ORF">THAPSDRAFT_1372</name>
</gene>
<evidence type="ECO:0000259" key="2">
    <source>
        <dbReference type="PROSITE" id="PS50020"/>
    </source>
</evidence>
<feature type="domain" description="WW" evidence="2">
    <location>
        <begin position="658"/>
        <end position="686"/>
    </location>
</feature>
<dbReference type="eggNOG" id="ENOG502QTJN">
    <property type="taxonomic scope" value="Eukaryota"/>
</dbReference>
<reference evidence="3 4" key="2">
    <citation type="journal article" date="2008" name="Nature">
        <title>The Phaeodactylum genome reveals the evolutionary history of diatom genomes.</title>
        <authorList>
            <person name="Bowler C."/>
            <person name="Allen A.E."/>
            <person name="Badger J.H."/>
            <person name="Grimwood J."/>
            <person name="Jabbari K."/>
            <person name="Kuo A."/>
            <person name="Maheswari U."/>
            <person name="Martens C."/>
            <person name="Maumus F."/>
            <person name="Otillar R.P."/>
            <person name="Rayko E."/>
            <person name="Salamov A."/>
            <person name="Vandepoele K."/>
            <person name="Beszteri B."/>
            <person name="Gruber A."/>
            <person name="Heijde M."/>
            <person name="Katinka M."/>
            <person name="Mock T."/>
            <person name="Valentin K."/>
            <person name="Verret F."/>
            <person name="Berges J.A."/>
            <person name="Brownlee C."/>
            <person name="Cadoret J.P."/>
            <person name="Chiovitti A."/>
            <person name="Choi C.J."/>
            <person name="Coesel S."/>
            <person name="De Martino A."/>
            <person name="Detter J.C."/>
            <person name="Durkin C."/>
            <person name="Falciatore A."/>
            <person name="Fournet J."/>
            <person name="Haruta M."/>
            <person name="Huysman M.J."/>
            <person name="Jenkins B.D."/>
            <person name="Jiroutova K."/>
            <person name="Jorgensen R.E."/>
            <person name="Joubert Y."/>
            <person name="Kaplan A."/>
            <person name="Kroger N."/>
            <person name="Kroth P.G."/>
            <person name="La Roche J."/>
            <person name="Lindquist E."/>
            <person name="Lommer M."/>
            <person name="Martin-Jezequel V."/>
            <person name="Lopez P.J."/>
            <person name="Lucas S."/>
            <person name="Mangogna M."/>
            <person name="McGinnis K."/>
            <person name="Medlin L.K."/>
            <person name="Montsant A."/>
            <person name="Oudot-Le Secq M.P."/>
            <person name="Napoli C."/>
            <person name="Obornik M."/>
            <person name="Parker M.S."/>
            <person name="Petit J.L."/>
            <person name="Porcel B.M."/>
            <person name="Poulsen N."/>
            <person name="Robison M."/>
            <person name="Rychlewski L."/>
            <person name="Rynearson T.A."/>
            <person name="Schmutz J."/>
            <person name="Shapiro H."/>
            <person name="Siaut M."/>
            <person name="Stanley M."/>
            <person name="Sussman M.R."/>
            <person name="Taylor A.R."/>
            <person name="Vardi A."/>
            <person name="von Dassow P."/>
            <person name="Vyverman W."/>
            <person name="Willis A."/>
            <person name="Wyrwicz L.S."/>
            <person name="Rokhsar D.S."/>
            <person name="Weissenbach J."/>
            <person name="Armbrust E.V."/>
            <person name="Green B.R."/>
            <person name="Van de Peer Y."/>
            <person name="Grigoriev I.V."/>
        </authorList>
    </citation>
    <scope>NUCLEOTIDE SEQUENCE [LARGE SCALE GENOMIC DNA]</scope>
    <source>
        <strain evidence="3 4">CCMP1335</strain>
    </source>
</reference>
<evidence type="ECO:0000313" key="4">
    <source>
        <dbReference type="Proteomes" id="UP000001449"/>
    </source>
</evidence>
<dbReference type="InParanoid" id="B8BQR5"/>
<dbReference type="InterPro" id="IPR001202">
    <property type="entry name" value="WW_dom"/>
</dbReference>
<evidence type="ECO:0000313" key="3">
    <source>
        <dbReference type="EMBL" id="EED95829.1"/>
    </source>
</evidence>
<sequence length="769" mass="91421">MTPSSKTQNDDVLRNLASREIHSAMRPKTDDETRDYQREYVARDVSFQERMWRAALVLHKIITSEEIGWSECRRRKFLVDLHDYFYQMESKRCLSRSNFDFCLKKSFGTAVNKVHIHFDALFNPFDALCKESINWRSFLFYLHFAFIPTTSCEKQIVKAFSVMASDDDIDPTLTSSKAMLDLKDMGVLLYPLVKASCIREVLCVVDDAWAEVVSSRYDLETSIASTKVSIVVLKQMLEQECMKSLFQPSTLTWGKGRMYPVFVCKWEESFYTDTLLSLVKESRRDVAIANKLIRDDITKKQALWREWVSFALYQRSLRLIINTVNRRMEDKLLARGLRAFSYWSCRIRIYLSRKRYKELSSRYHSAILTVQTSIRGALGRRMALKRLMSFVESEHQKNRSEKSRLLMLRGIWGTTKLQSGFRRKQARLLAQERRELRARESDVCNAMEAQSESFRKERRIYERQLEEFYRLKREEYHRNTQIQSKLERDKVSVRTLRRRLKNEELQNVPPDNTEQNLTEEWLKNWETIIEKGVEDIKVHTRHCITKPDNSKRIKARTAEVLARADNRGIPLETKEGKKIATEEMIHIIGEEERTKLQSDMNAAFVEREQEKEEARWRAKMKKKEEKARATIHAVSIVTKACRIWRARKELRRLCLETYEKEYDEINHRFYYRNKTTSEVTWTKPKAMGFNEMPTKDEWKVLRDAHDFPYYFNPKLVQMRYNPPANQDMCCGTVCHTWWREYPVRVGPCPYFATQLNESDGMRYCEECYR</sequence>
<dbReference type="GeneID" id="7451456"/>
<dbReference type="HOGENOM" id="CLU_363527_0_0_1"/>
<dbReference type="PaxDb" id="35128-Thaps1372"/>
<keyword evidence="4" id="KW-1185">Reference proteome</keyword>
<dbReference type="OMA" id="MWENIAR"/>